<dbReference type="Proteomes" id="UP001055167">
    <property type="component" value="Unassembled WGS sequence"/>
</dbReference>
<dbReference type="PANTHER" id="PTHR23522:SF10">
    <property type="entry name" value="3-PHENYLPROPIONIC ACID TRANSPORTER-RELATED"/>
    <property type="match status" value="1"/>
</dbReference>
<keyword evidence="7 8" id="KW-0472">Membrane</keyword>
<keyword evidence="6 8" id="KW-1133">Transmembrane helix</keyword>
<feature type="transmembrane region" description="Helical" evidence="8">
    <location>
        <begin position="179"/>
        <end position="202"/>
    </location>
</feature>
<sequence>MAGMDATGKTPAARRAAAPAARRAAAAARGSFPAFVLLQGALYAAYGTEAPFLPSFLGERGLSPGEIGVALAAGTLMRLAAGPVAGHLADRYDATRLVLGSAAAAAGLISFAYLLGHGFWPLLAIGVAHAAAIAALAPLADTLALAAAEREGTFSYGWVRGAGSAAFVLGTLASGQLVAWAGLASIIVSSGALFLAMALAAARVPPAPRRQEATSLGLDGLRDLLARPRFRRMLLVAALVIGSQALNDAFAVICWREAGIGAGTISLLWSEAVASEVVVFVLAGPWLLARLGPARAATLAALAGVARWSLMASTTAVPILAVGQLAHGLTFALLHLANMRLIAEIVPERLAATSQTLYGTLGLGLASAVLTAAAGLLYGHLGAGAFWAMAALCAAAVPLAAGLGRGAAAA</sequence>
<gene>
    <name evidence="10" type="primary">hcaT_2</name>
    <name evidence="10" type="ORF">OPKNFCMD_6428</name>
</gene>
<evidence type="ECO:0000256" key="2">
    <source>
        <dbReference type="ARBA" id="ARBA00022448"/>
    </source>
</evidence>
<feature type="transmembrane region" description="Helical" evidence="8">
    <location>
        <begin position="97"/>
        <end position="116"/>
    </location>
</feature>
<feature type="transmembrane region" description="Helical" evidence="8">
    <location>
        <begin position="234"/>
        <end position="255"/>
    </location>
</feature>
<keyword evidence="2" id="KW-0813">Transport</keyword>
<evidence type="ECO:0000256" key="5">
    <source>
        <dbReference type="ARBA" id="ARBA00022692"/>
    </source>
</evidence>
<dbReference type="EMBL" id="BPQH01000034">
    <property type="protein sequence ID" value="GJD53651.1"/>
    <property type="molecule type" value="Genomic_DNA"/>
</dbReference>
<feature type="transmembrane region" description="Helical" evidence="8">
    <location>
        <begin position="384"/>
        <end position="404"/>
    </location>
</feature>
<name>A0ABQ4R8J1_9HYPH</name>
<evidence type="ECO:0000256" key="4">
    <source>
        <dbReference type="ARBA" id="ARBA00022519"/>
    </source>
</evidence>
<keyword evidence="4" id="KW-0997">Cell inner membrane</keyword>
<comment type="subcellular location">
    <subcellularLocation>
        <location evidence="1">Cell inner membrane</location>
        <topology evidence="1">Multi-pass membrane protein</topology>
    </subcellularLocation>
</comment>
<reference evidence="10" key="2">
    <citation type="submission" date="2021-08" db="EMBL/GenBank/DDBJ databases">
        <authorList>
            <person name="Tani A."/>
            <person name="Ola A."/>
            <person name="Ogura Y."/>
            <person name="Katsura K."/>
            <person name="Hayashi T."/>
        </authorList>
    </citation>
    <scope>NUCLEOTIDE SEQUENCE</scope>
    <source>
        <strain evidence="10">KCTC 52305</strain>
    </source>
</reference>
<feature type="transmembrane region" description="Helical" evidence="8">
    <location>
        <begin position="316"/>
        <end position="336"/>
    </location>
</feature>
<keyword evidence="3" id="KW-1003">Cell membrane</keyword>
<dbReference type="SUPFAM" id="SSF103473">
    <property type="entry name" value="MFS general substrate transporter"/>
    <property type="match status" value="1"/>
</dbReference>
<dbReference type="Pfam" id="PF12832">
    <property type="entry name" value="MFS_1_like"/>
    <property type="match status" value="1"/>
</dbReference>
<dbReference type="NCBIfam" id="NF037955">
    <property type="entry name" value="mfs"/>
    <property type="match status" value="1"/>
</dbReference>
<evidence type="ECO:0000313" key="10">
    <source>
        <dbReference type="EMBL" id="GJD53651.1"/>
    </source>
</evidence>
<feature type="domain" description="Major facilitator superfamily associated" evidence="9">
    <location>
        <begin position="42"/>
        <end position="387"/>
    </location>
</feature>
<evidence type="ECO:0000256" key="7">
    <source>
        <dbReference type="ARBA" id="ARBA00023136"/>
    </source>
</evidence>
<keyword evidence="11" id="KW-1185">Reference proteome</keyword>
<dbReference type="PANTHER" id="PTHR23522">
    <property type="entry name" value="BLL5896 PROTEIN"/>
    <property type="match status" value="1"/>
</dbReference>
<feature type="transmembrane region" description="Helical" evidence="8">
    <location>
        <begin position="122"/>
        <end position="147"/>
    </location>
</feature>
<dbReference type="InterPro" id="IPR026032">
    <property type="entry name" value="HcaT-like"/>
</dbReference>
<evidence type="ECO:0000259" key="9">
    <source>
        <dbReference type="Pfam" id="PF12832"/>
    </source>
</evidence>
<evidence type="ECO:0000256" key="1">
    <source>
        <dbReference type="ARBA" id="ARBA00004429"/>
    </source>
</evidence>
<dbReference type="InterPro" id="IPR024989">
    <property type="entry name" value="MFS_assoc_dom"/>
</dbReference>
<evidence type="ECO:0000313" key="11">
    <source>
        <dbReference type="Proteomes" id="UP001055167"/>
    </source>
</evidence>
<feature type="transmembrane region" description="Helical" evidence="8">
    <location>
        <begin position="67"/>
        <end position="85"/>
    </location>
</feature>
<evidence type="ECO:0000256" key="8">
    <source>
        <dbReference type="SAM" id="Phobius"/>
    </source>
</evidence>
<feature type="transmembrane region" description="Helical" evidence="8">
    <location>
        <begin position="357"/>
        <end position="378"/>
    </location>
</feature>
<dbReference type="Gene3D" id="1.20.1250.20">
    <property type="entry name" value="MFS general substrate transporter like domains"/>
    <property type="match status" value="2"/>
</dbReference>
<feature type="transmembrane region" description="Helical" evidence="8">
    <location>
        <begin position="24"/>
        <end position="47"/>
    </location>
</feature>
<evidence type="ECO:0000256" key="6">
    <source>
        <dbReference type="ARBA" id="ARBA00022989"/>
    </source>
</evidence>
<comment type="caution">
    <text evidence="10">The sequence shown here is derived from an EMBL/GenBank/DDBJ whole genome shotgun (WGS) entry which is preliminary data.</text>
</comment>
<reference evidence="10" key="1">
    <citation type="journal article" date="2021" name="Front. Microbiol.">
        <title>Comprehensive Comparative Genomics and Phenotyping of Methylobacterium Species.</title>
        <authorList>
            <person name="Alessa O."/>
            <person name="Ogura Y."/>
            <person name="Fujitani Y."/>
            <person name="Takami H."/>
            <person name="Hayashi T."/>
            <person name="Sahin N."/>
            <person name="Tani A."/>
        </authorList>
    </citation>
    <scope>NUCLEOTIDE SEQUENCE</scope>
    <source>
        <strain evidence="10">KCTC 52305</strain>
    </source>
</reference>
<dbReference type="PIRSF" id="PIRSF004925">
    <property type="entry name" value="HcaT"/>
    <property type="match status" value="1"/>
</dbReference>
<proteinExistence type="predicted"/>
<accession>A0ABQ4R8J1</accession>
<protein>
    <submittedName>
        <fullName evidence="10">3-phenylpropionic acid transporter</fullName>
    </submittedName>
</protein>
<evidence type="ECO:0000256" key="3">
    <source>
        <dbReference type="ARBA" id="ARBA00022475"/>
    </source>
</evidence>
<organism evidence="10 11">
    <name type="scientific">Methylobacterium crusticola</name>
    <dbReference type="NCBI Taxonomy" id="1697972"/>
    <lineage>
        <taxon>Bacteria</taxon>
        <taxon>Pseudomonadati</taxon>
        <taxon>Pseudomonadota</taxon>
        <taxon>Alphaproteobacteria</taxon>
        <taxon>Hyphomicrobiales</taxon>
        <taxon>Methylobacteriaceae</taxon>
        <taxon>Methylobacterium</taxon>
    </lineage>
</organism>
<dbReference type="InterPro" id="IPR036259">
    <property type="entry name" value="MFS_trans_sf"/>
</dbReference>
<feature type="transmembrane region" description="Helical" evidence="8">
    <location>
        <begin position="267"/>
        <end position="287"/>
    </location>
</feature>
<keyword evidence="5 8" id="KW-0812">Transmembrane</keyword>